<organism evidence="1 2">
    <name type="scientific">Mythimna loreyi</name>
    <dbReference type="NCBI Taxonomy" id="667449"/>
    <lineage>
        <taxon>Eukaryota</taxon>
        <taxon>Metazoa</taxon>
        <taxon>Ecdysozoa</taxon>
        <taxon>Arthropoda</taxon>
        <taxon>Hexapoda</taxon>
        <taxon>Insecta</taxon>
        <taxon>Pterygota</taxon>
        <taxon>Neoptera</taxon>
        <taxon>Endopterygota</taxon>
        <taxon>Lepidoptera</taxon>
        <taxon>Glossata</taxon>
        <taxon>Ditrysia</taxon>
        <taxon>Noctuoidea</taxon>
        <taxon>Noctuidae</taxon>
        <taxon>Noctuinae</taxon>
        <taxon>Hadenini</taxon>
        <taxon>Mythimna</taxon>
    </lineage>
</organism>
<accession>A0ACC2R5Y0</accession>
<comment type="caution">
    <text evidence="1">The sequence shown here is derived from an EMBL/GenBank/DDBJ whole genome shotgun (WGS) entry which is preliminary data.</text>
</comment>
<sequence>MGDSKNRKMPPKQKASSNSKRKSSSDQKENAPKREKTKTRPDPDEGIAMSKQLLLKKSNARTQRRTSSKPERICPNGKPIPSLSELEKMFDDSDEDQTPKPKRTPSTPENPSPSDIIDNNLILPTTINKITERLMGSIQTQNLPSPDELLEAAALLRDKSPPRTTVVIPPKKRKAPEVPYIVGCKDRPQVAQKPCTRFCKGDDDYGVEASAQDPEDEIPTKRAKKSKIPKYTKSIFNAQSDEIAERLIKDDAGDLSDASSDSNKTIEYDPTPIQTPRPLSFSPLPSTSSDQKIFEKNDELYNESLKENNTSTDSTPKNADDDSINKLTDETMEDDITLAKHSTPIKKDDALIKKKSDAKIKVKKLIKEKSTLNINEDDVQIIDIPHDTIEIEDIHDRTVQIRSTANNAINTNDIIEIIDPVESEIVKAKENNNVDKIHGDDDCMIITSSGRNNNHNNVKNLNESTIVIDDEYSSINMEFDSFNDEPIEIIDVDDIIAENNTILHKWKKNKNNELHNINTVVEVPNTAVTLSTPQTTVAPITPQTTAASITPQTTVAPSNPQTAVASRTPQTTVSPSTPRTTVASSAPQTTVAPSTPRITVAPSSPQTTATSSTPQSTVAPSTPRTTVDSSTPQTTVAPSTEVQTTSPPTTASPTLQAEAIPNTSRQTRSTSTPNYDSDMTSSDNDSETNDPYPSIHFSYINTDRHLRFRSIVNDFFKTINRRQPQLSSVFESGNRITSLLTRMINRLESPNNSSYPRPTNNQTSRPTSNQTSRPTSNQTSRPTSNQTSRHTGNQTSRHTHNQRSRPTSNQTSRPTSDHTSRSTSNHTSRPTSNQTPRPANRPHSHPVNTAMPDTTSVFQNAISTLQNAVSSHSDQGLRNSETQQTRQTDTPIPARNIGDCPICLDPLNSSNGIASTICGHVFCLNCIQASVRTNGKKCPTCRKALKGAGGGYHQLYL</sequence>
<keyword evidence="2" id="KW-1185">Reference proteome</keyword>
<reference evidence="1" key="1">
    <citation type="submission" date="2023-03" db="EMBL/GenBank/DDBJ databases">
        <title>Chromosome-level genomes of two armyworms, Mythimna separata and Mythimna loreyi, provide insights into the biosynthesis and reception of sex pheromones.</title>
        <authorList>
            <person name="Zhao H."/>
        </authorList>
    </citation>
    <scope>NUCLEOTIDE SEQUENCE</scope>
    <source>
        <strain evidence="1">BeijingLab</strain>
    </source>
</reference>
<gene>
    <name evidence="1" type="ORF">PYW08_013860</name>
</gene>
<name>A0ACC2R5Y0_9NEOP</name>
<evidence type="ECO:0000313" key="1">
    <source>
        <dbReference type="EMBL" id="KAJ8734610.1"/>
    </source>
</evidence>
<protein>
    <submittedName>
        <fullName evidence="1">Uncharacterized protein</fullName>
    </submittedName>
</protein>
<proteinExistence type="predicted"/>
<dbReference type="Proteomes" id="UP001231649">
    <property type="component" value="Chromosome 5"/>
</dbReference>
<dbReference type="EMBL" id="CM056781">
    <property type="protein sequence ID" value="KAJ8734610.1"/>
    <property type="molecule type" value="Genomic_DNA"/>
</dbReference>
<evidence type="ECO:0000313" key="2">
    <source>
        <dbReference type="Proteomes" id="UP001231649"/>
    </source>
</evidence>